<dbReference type="AlphaFoldDB" id="A0A9N9CAI4"/>
<dbReference type="GO" id="GO:0005634">
    <property type="term" value="C:nucleus"/>
    <property type="evidence" value="ECO:0007669"/>
    <property type="project" value="TreeGrafter"/>
</dbReference>
<dbReference type="GO" id="GO:0003697">
    <property type="term" value="F:single-stranded DNA binding"/>
    <property type="evidence" value="ECO:0007669"/>
    <property type="project" value="UniProtKB-ARBA"/>
</dbReference>
<comment type="similarity">
    <text evidence="1">Belongs to the RAD52 family.</text>
</comment>
<dbReference type="Gene3D" id="3.30.390.80">
    <property type="entry name" value="DNA repair protein Rad52/59/22"/>
    <property type="match status" value="1"/>
</dbReference>
<dbReference type="Pfam" id="PF04098">
    <property type="entry name" value="Rad52_Rad22"/>
    <property type="match status" value="1"/>
</dbReference>
<keyword evidence="4" id="KW-0234">DNA repair</keyword>
<evidence type="ECO:0000256" key="1">
    <source>
        <dbReference type="ARBA" id="ARBA00006638"/>
    </source>
</evidence>
<reference evidence="5" key="1">
    <citation type="submission" date="2021-06" db="EMBL/GenBank/DDBJ databases">
        <authorList>
            <person name="Kallberg Y."/>
            <person name="Tangrot J."/>
            <person name="Rosling A."/>
        </authorList>
    </citation>
    <scope>NUCLEOTIDE SEQUENCE</scope>
    <source>
        <strain evidence="5">IA702</strain>
    </source>
</reference>
<accession>A0A9N9CAI4</accession>
<protein>
    <submittedName>
        <fullName evidence="5">752_t:CDS:1</fullName>
    </submittedName>
</protein>
<dbReference type="InterPro" id="IPR007232">
    <property type="entry name" value="Rad52_Rad59_Rad22"/>
</dbReference>
<evidence type="ECO:0000256" key="3">
    <source>
        <dbReference type="ARBA" id="ARBA00023172"/>
    </source>
</evidence>
<dbReference type="GO" id="GO:0000724">
    <property type="term" value="P:double-strand break repair via homologous recombination"/>
    <property type="evidence" value="ECO:0007669"/>
    <property type="project" value="TreeGrafter"/>
</dbReference>
<sequence length="169" mass="19271">MNQENLSKSTSLWIPRPYTCEEEKRIQSKLNEKLDPELVAYRPGPGHTRVAYIEGRQVISLANEIFGFNGWSSNVKEITIDFVNEVQGGRIQVGVSVILRVTLKDGTYREDIGYGSGEFPKKADAFQKAKKEAMTDALKRTLRSFGELLGNCIYDKRYLQEIANKQRKH</sequence>
<dbReference type="PANTHER" id="PTHR12132">
    <property type="entry name" value="DNA REPAIR AND RECOMBINATION PROTEIN RAD52, RAD59"/>
    <property type="match status" value="1"/>
</dbReference>
<evidence type="ECO:0000313" key="6">
    <source>
        <dbReference type="Proteomes" id="UP000789572"/>
    </source>
</evidence>
<dbReference type="InterPro" id="IPR042525">
    <property type="entry name" value="Rad52_Rad59_Rad22_sf"/>
</dbReference>
<name>A0A9N9CAI4_9GLOM</name>
<gene>
    <name evidence="5" type="ORF">POCULU_LOCUS7169</name>
</gene>
<dbReference type="PANTHER" id="PTHR12132:SF1">
    <property type="entry name" value="DNA REPAIR PROTEIN RAD52 HOMOLOG"/>
    <property type="match status" value="1"/>
</dbReference>
<dbReference type="GO" id="GO:0006312">
    <property type="term" value="P:mitotic recombination"/>
    <property type="evidence" value="ECO:0007669"/>
    <property type="project" value="TreeGrafter"/>
</dbReference>
<evidence type="ECO:0000313" key="5">
    <source>
        <dbReference type="EMBL" id="CAG8595004.1"/>
    </source>
</evidence>
<dbReference type="SUPFAM" id="SSF54768">
    <property type="entry name" value="dsRNA-binding domain-like"/>
    <property type="match status" value="1"/>
</dbReference>
<evidence type="ECO:0000256" key="4">
    <source>
        <dbReference type="ARBA" id="ARBA00023204"/>
    </source>
</evidence>
<organism evidence="5 6">
    <name type="scientific">Paraglomus occultum</name>
    <dbReference type="NCBI Taxonomy" id="144539"/>
    <lineage>
        <taxon>Eukaryota</taxon>
        <taxon>Fungi</taxon>
        <taxon>Fungi incertae sedis</taxon>
        <taxon>Mucoromycota</taxon>
        <taxon>Glomeromycotina</taxon>
        <taxon>Glomeromycetes</taxon>
        <taxon>Paraglomerales</taxon>
        <taxon>Paraglomeraceae</taxon>
        <taxon>Paraglomus</taxon>
    </lineage>
</organism>
<evidence type="ECO:0000256" key="2">
    <source>
        <dbReference type="ARBA" id="ARBA00022763"/>
    </source>
</evidence>
<dbReference type="GO" id="GO:0045002">
    <property type="term" value="P:double-strand break repair via single-strand annealing"/>
    <property type="evidence" value="ECO:0007669"/>
    <property type="project" value="TreeGrafter"/>
</dbReference>
<keyword evidence="2" id="KW-0227">DNA damage</keyword>
<dbReference type="OrthoDB" id="206565at2759"/>
<keyword evidence="6" id="KW-1185">Reference proteome</keyword>
<comment type="caution">
    <text evidence="5">The sequence shown here is derived from an EMBL/GenBank/DDBJ whole genome shotgun (WGS) entry which is preliminary data.</text>
</comment>
<dbReference type="FunFam" id="3.30.390.80:FF:000001">
    <property type="entry name" value="DNA repair protein RAD52 homolog"/>
    <property type="match status" value="1"/>
</dbReference>
<dbReference type="InterPro" id="IPR041247">
    <property type="entry name" value="Rad52_fam"/>
</dbReference>
<dbReference type="EMBL" id="CAJVPJ010001531">
    <property type="protein sequence ID" value="CAG8595004.1"/>
    <property type="molecule type" value="Genomic_DNA"/>
</dbReference>
<dbReference type="Proteomes" id="UP000789572">
    <property type="component" value="Unassembled WGS sequence"/>
</dbReference>
<proteinExistence type="inferred from homology"/>
<keyword evidence="3" id="KW-0233">DNA recombination</keyword>